<sequence length="104" mass="11876">MQLGNQVSLLRRLFCGDRLSLLHVLIVVCTDSLSLYECLVKLGTTKEKRLMIDIMAIREGYERGDLTDIRWINRRDNLADVITKAAANTSIEQLINTNELELQV</sequence>
<reference evidence="2" key="1">
    <citation type="journal article" date="2013" name="G3 (Bethesda)">
        <title>Comparative genomics of a plant-pathogenic fungus, Pyrenophora tritici-repentis, reveals transduplication and the impact of repeat elements on pathogenicity and population divergence.</title>
        <authorList>
            <person name="Manning V.A."/>
            <person name="Pandelova I."/>
            <person name="Dhillon B."/>
            <person name="Wilhelm L.J."/>
            <person name="Goodwin S.B."/>
            <person name="Berlin A.M."/>
            <person name="Figueroa M."/>
            <person name="Freitag M."/>
            <person name="Hane J.K."/>
            <person name="Henrissat B."/>
            <person name="Holman W.H."/>
            <person name="Kodira C.D."/>
            <person name="Martin J."/>
            <person name="Oliver R.P."/>
            <person name="Robbertse B."/>
            <person name="Schackwitz W."/>
            <person name="Schwartz D.C."/>
            <person name="Spatafora J.W."/>
            <person name="Turgeon B.G."/>
            <person name="Yandava C."/>
            <person name="Young S."/>
            <person name="Zhou S."/>
            <person name="Zeng Q."/>
            <person name="Grigoriev I.V."/>
            <person name="Ma L.-J."/>
            <person name="Ciuffetti L.M."/>
        </authorList>
    </citation>
    <scope>NUCLEOTIDE SEQUENCE [LARGE SCALE GENOMIC DNA]</scope>
    <source>
        <strain evidence="2">Pt-1C-BFP</strain>
    </source>
</reference>
<evidence type="ECO:0000313" key="1">
    <source>
        <dbReference type="EMBL" id="EDU41156.1"/>
    </source>
</evidence>
<gene>
    <name evidence="1" type="ORF">PTRG_01718</name>
</gene>
<dbReference type="HOGENOM" id="CLU_002055_2_1_1"/>
<dbReference type="STRING" id="426418.B2VS92"/>
<dbReference type="OMA" id="EITEILW"/>
<name>B2VS92_PYRTR</name>
<accession>B2VS92</accession>
<proteinExistence type="predicted"/>
<dbReference type="EMBL" id="DS231615">
    <property type="protein sequence ID" value="EDU41156.1"/>
    <property type="molecule type" value="Genomic_DNA"/>
</dbReference>
<evidence type="ECO:0000313" key="2">
    <source>
        <dbReference type="Proteomes" id="UP000001471"/>
    </source>
</evidence>
<dbReference type="OrthoDB" id="3774546at2759"/>
<dbReference type="AlphaFoldDB" id="B2VS92"/>
<protein>
    <submittedName>
        <fullName evidence="1">Uncharacterized protein</fullName>
    </submittedName>
</protein>
<dbReference type="InParanoid" id="B2VS92"/>
<organism evidence="1 2">
    <name type="scientific">Pyrenophora tritici-repentis (strain Pt-1C-BFP)</name>
    <name type="common">Wheat tan spot fungus</name>
    <name type="synonym">Drechslera tritici-repentis</name>
    <dbReference type="NCBI Taxonomy" id="426418"/>
    <lineage>
        <taxon>Eukaryota</taxon>
        <taxon>Fungi</taxon>
        <taxon>Dikarya</taxon>
        <taxon>Ascomycota</taxon>
        <taxon>Pezizomycotina</taxon>
        <taxon>Dothideomycetes</taxon>
        <taxon>Pleosporomycetidae</taxon>
        <taxon>Pleosporales</taxon>
        <taxon>Pleosporineae</taxon>
        <taxon>Pleosporaceae</taxon>
        <taxon>Pyrenophora</taxon>
    </lineage>
</organism>
<dbReference type="Proteomes" id="UP000001471">
    <property type="component" value="Unassembled WGS sequence"/>
</dbReference>